<keyword evidence="5" id="KW-0934">Plastid</keyword>
<keyword evidence="8" id="KW-1185">Reference proteome</keyword>
<accession>A0A1L5YD47</accession>
<dbReference type="PANTHER" id="PTHR30627">
    <property type="entry name" value="PEPTIDOGLYCAN D,D-TRANSPEPTIDASE"/>
    <property type="match status" value="1"/>
</dbReference>
<dbReference type="InterPro" id="IPR012338">
    <property type="entry name" value="Beta-lactam/transpept-like"/>
</dbReference>
<evidence type="ECO:0000313" key="7">
    <source>
        <dbReference type="EMBL" id="BBL86618.1"/>
    </source>
</evidence>
<dbReference type="SUPFAM" id="SSF56519">
    <property type="entry name" value="Penicillin binding protein dimerisation domain"/>
    <property type="match status" value="1"/>
</dbReference>
<evidence type="ECO:0000256" key="2">
    <source>
        <dbReference type="ARBA" id="ARBA00023136"/>
    </source>
</evidence>
<evidence type="ECO:0000313" key="8">
    <source>
        <dbReference type="Proteomes" id="UP000503178"/>
    </source>
</evidence>
<dbReference type="Gene3D" id="3.30.450.330">
    <property type="match status" value="1"/>
</dbReference>
<feature type="domain" description="Penicillin-binding protein dimerisation" evidence="4">
    <location>
        <begin position="76"/>
        <end position="193"/>
    </location>
</feature>
<dbReference type="GO" id="GO:0008658">
    <property type="term" value="F:penicillin binding"/>
    <property type="evidence" value="ECO:0007669"/>
    <property type="project" value="InterPro"/>
</dbReference>
<proteinExistence type="predicted"/>
<name>A0A1L5YD47_9EUKA</name>
<reference evidence="5" key="1">
    <citation type="journal article" date="2017" name="Protist">
        <title>Diversity of the Photosynthetic Paulinella Species, with the Description of Paulinella micropora sp. nov. and the Chromatophore Genome Sequence for strain KR01.</title>
        <authorList>
            <person name="Lhee D."/>
            <person name="Yang E.C."/>
            <person name="Kim J.I."/>
            <person name="Nakayama T."/>
            <person name="Zuccarello G."/>
            <person name="Andersen R.A."/>
            <person name="Yoon H.S."/>
        </authorList>
    </citation>
    <scope>NUCLEOTIDE SEQUENCE</scope>
    <source>
        <strain evidence="6">FK01</strain>
        <strain evidence="5">KR01</strain>
    </source>
</reference>
<dbReference type="PANTHER" id="PTHR30627:SF1">
    <property type="entry name" value="PEPTIDOGLYCAN D,D-TRANSPEPTIDASE FTSI"/>
    <property type="match status" value="1"/>
</dbReference>
<dbReference type="Gene3D" id="3.90.1310.10">
    <property type="entry name" value="Penicillin-binding protein 2a (Domain 2)"/>
    <property type="match status" value="1"/>
</dbReference>
<dbReference type="InterPro" id="IPR001460">
    <property type="entry name" value="PCN-bd_Tpept"/>
</dbReference>
<dbReference type="InterPro" id="IPR036138">
    <property type="entry name" value="PBP_dimer_sf"/>
</dbReference>
<dbReference type="Pfam" id="PF00905">
    <property type="entry name" value="Transpeptidase"/>
    <property type="match status" value="1"/>
</dbReference>
<dbReference type="SUPFAM" id="SSF56601">
    <property type="entry name" value="beta-lactamase/transpeptidase-like"/>
    <property type="match status" value="1"/>
</dbReference>
<reference evidence="7 8" key="2">
    <citation type="submission" date="2019-06" db="EMBL/GenBank/DDBJ databases">
        <title>A hidden player of endosymbiotic evolution: DNA virus triggered massive gene transfer.</title>
        <authorList>
            <person name="Matsuo M."/>
            <person name="Katahata A."/>
            <person name="Tachikawa M."/>
            <person name="Minakuchi Y."/>
            <person name="Noguchi H."/>
            <person name="Toyoda A."/>
            <person name="Fujiyama A."/>
            <person name="Suzuki Y."/>
            <person name="Satoh S."/>
            <person name="Nakayama T."/>
            <person name="Kamikawa R."/>
            <person name="Nomura M."/>
            <person name="Inagaki Y."/>
            <person name="Ishida K."/>
            <person name="Obokata J."/>
        </authorList>
    </citation>
    <scope>NUCLEOTIDE SEQUENCE [LARGE SCALE GENOMIC DNA]</scope>
    <source>
        <strain evidence="7 8">MYN1</strain>
    </source>
</reference>
<sequence>MLPVLESNRRSRKKNSSPKWNFQQRILHIYMLLSCGLSIITGRMTFLQIIQAKQLDSIAHAMQTKRVEPLGKLRRVVDRTGRLLAFDEERFNVAIQTPYFDSVKHQFDINEMSTSDITVVNNLSTCLGISTNQLIEQLKTKPYGIRIASGLDLDMIRYFYELRRFSRGLWVSHYVKRIYPEKSTLANVVGFVNLGRIPQSGIEHSRAIDIRNYEKALIFRRTGDGTALPNGLQPDSLYNDDFCLELTIDTSLQRVASYALITHMNHWNAKRGVAMIMDVRNGEILALASHPTYDPNRYWKYSPVLYREWSVQDAFEPGSTFKPVNLALALQEKVIEPHGRINDIGELKIGGWSIFNHDHAKHGLTDFPTLLQLSSNVGMVLAMKDLEPSIYWKWLYQISSKPNTDLFEATHGQIRNQRQFLDKFIERATVSFGQGLSISSLKLLQLHAMLANGGRLINPRVTKSVDPIKGVQLIDPIVSRTILRWMETVVEQGSGNIVFIPGYRIGAKTGTAQKAKAGRYVARICSFIAHLPIENPRFVILVAIDEPKGDNAYGNTVAGPVVKEIIETLLVLKKIQPMES</sequence>
<dbReference type="GO" id="GO:0071555">
    <property type="term" value="P:cell wall organization"/>
    <property type="evidence" value="ECO:0007669"/>
    <property type="project" value="TreeGrafter"/>
</dbReference>
<dbReference type="EMBL" id="KY124271">
    <property type="protein sequence ID" value="AQX45398.1"/>
    <property type="molecule type" value="Genomic_DNA"/>
</dbReference>
<geneLocation type="plastid" evidence="5"/>
<evidence type="ECO:0000259" key="3">
    <source>
        <dbReference type="Pfam" id="PF00905"/>
    </source>
</evidence>
<dbReference type="AlphaFoldDB" id="A0A1L5YD47"/>
<dbReference type="InterPro" id="IPR050515">
    <property type="entry name" value="Beta-lactam/transpept"/>
</dbReference>
<dbReference type="Gene3D" id="3.40.710.10">
    <property type="entry name" value="DD-peptidase/beta-lactamase superfamily"/>
    <property type="match status" value="1"/>
</dbReference>
<comment type="subcellular location">
    <subcellularLocation>
        <location evidence="1">Membrane</location>
    </subcellularLocation>
</comment>
<keyword evidence="2" id="KW-0472">Membrane</keyword>
<dbReference type="EMBL" id="LC490351">
    <property type="protein sequence ID" value="BBL86618.1"/>
    <property type="molecule type" value="Genomic_DNA"/>
</dbReference>
<protein>
    <submittedName>
        <fullName evidence="6 7">Peptidoglycan synthetase</fullName>
    </submittedName>
    <submittedName>
        <fullName evidence="5">Putative peptidoglycan synthetase (Pbp transpeptidase domain)</fullName>
    </submittedName>
</protein>
<evidence type="ECO:0000256" key="1">
    <source>
        <dbReference type="ARBA" id="ARBA00004370"/>
    </source>
</evidence>
<dbReference type="Proteomes" id="UP000503178">
    <property type="component" value="Chromatophore Pltd"/>
</dbReference>
<evidence type="ECO:0000313" key="6">
    <source>
        <dbReference type="EMBL" id="AQX45398.1"/>
    </source>
</evidence>
<evidence type="ECO:0000259" key="4">
    <source>
        <dbReference type="Pfam" id="PF03717"/>
    </source>
</evidence>
<evidence type="ECO:0000313" key="5">
    <source>
        <dbReference type="EMBL" id="APP88631.1"/>
    </source>
</evidence>
<dbReference type="Pfam" id="PF03717">
    <property type="entry name" value="PBP_dimer"/>
    <property type="match status" value="1"/>
</dbReference>
<feature type="domain" description="Penicillin-binding protein transpeptidase" evidence="3">
    <location>
        <begin position="272"/>
        <end position="567"/>
    </location>
</feature>
<dbReference type="EMBL" id="KX897545">
    <property type="protein sequence ID" value="APP88631.1"/>
    <property type="molecule type" value="Genomic_DNA"/>
</dbReference>
<organism evidence="5">
    <name type="scientific">Paulinella micropora</name>
    <dbReference type="NCBI Taxonomy" id="1928728"/>
    <lineage>
        <taxon>Eukaryota</taxon>
        <taxon>Sar</taxon>
        <taxon>Rhizaria</taxon>
        <taxon>Cercozoa</taxon>
        <taxon>Imbricatea</taxon>
        <taxon>Silicofilosea</taxon>
        <taxon>Euglyphida</taxon>
        <taxon>Paulinellidae</taxon>
        <taxon>Paulinella</taxon>
    </lineage>
</organism>
<dbReference type="GO" id="GO:0005886">
    <property type="term" value="C:plasma membrane"/>
    <property type="evidence" value="ECO:0007669"/>
    <property type="project" value="TreeGrafter"/>
</dbReference>
<dbReference type="InterPro" id="IPR005311">
    <property type="entry name" value="PBP_dimer"/>
</dbReference>
<gene>
    <name evidence="7" type="primary">ftsI</name>
    <name evidence="7" type="synonym">MYN1_Chr_794</name>
    <name evidence="5" type="ORF">PCKR_871</name>
    <name evidence="6" type="ORF">PFK_871</name>
    <name evidence="7" type="ORF">PMYN1_Chma813</name>
</gene>